<evidence type="ECO:0000256" key="1">
    <source>
        <dbReference type="PROSITE-ProRule" id="PRU00175"/>
    </source>
</evidence>
<dbReference type="InterPro" id="IPR001841">
    <property type="entry name" value="Znf_RING"/>
</dbReference>
<dbReference type="GO" id="GO:0008270">
    <property type="term" value="F:zinc ion binding"/>
    <property type="evidence" value="ECO:0007669"/>
    <property type="project" value="UniProtKB-KW"/>
</dbReference>
<feature type="compositionally biased region" description="Basic and acidic residues" evidence="3">
    <location>
        <begin position="219"/>
        <end position="236"/>
    </location>
</feature>
<proteinExistence type="predicted"/>
<evidence type="ECO:0000259" key="4">
    <source>
        <dbReference type="PROSITE" id="PS50089"/>
    </source>
</evidence>
<organism evidence="5 6">
    <name type="scientific">Kalanchoe fedtschenkoi</name>
    <name type="common">Lavender scallops</name>
    <name type="synonym">South American air plant</name>
    <dbReference type="NCBI Taxonomy" id="63787"/>
    <lineage>
        <taxon>Eukaryota</taxon>
        <taxon>Viridiplantae</taxon>
        <taxon>Streptophyta</taxon>
        <taxon>Embryophyta</taxon>
        <taxon>Tracheophyta</taxon>
        <taxon>Spermatophyta</taxon>
        <taxon>Magnoliopsida</taxon>
        <taxon>eudicotyledons</taxon>
        <taxon>Gunneridae</taxon>
        <taxon>Pentapetalae</taxon>
        <taxon>Saxifragales</taxon>
        <taxon>Crassulaceae</taxon>
        <taxon>Kalanchoe</taxon>
    </lineage>
</organism>
<dbReference type="PANTHER" id="PTHR46405">
    <property type="entry name" value="OS05G0141500 PROTEIN"/>
    <property type="match status" value="1"/>
</dbReference>
<dbReference type="Gene3D" id="3.30.40.10">
    <property type="entry name" value="Zinc/RING finger domain, C3HC4 (zinc finger)"/>
    <property type="match status" value="1"/>
</dbReference>
<dbReference type="SUPFAM" id="SSF57850">
    <property type="entry name" value="RING/U-box"/>
    <property type="match status" value="1"/>
</dbReference>
<evidence type="ECO:0000313" key="6">
    <source>
        <dbReference type="Proteomes" id="UP000594263"/>
    </source>
</evidence>
<feature type="region of interest" description="Disordered" evidence="3">
    <location>
        <begin position="309"/>
        <end position="332"/>
    </location>
</feature>
<reference evidence="5" key="1">
    <citation type="submission" date="2021-01" db="UniProtKB">
        <authorList>
            <consortium name="EnsemblPlants"/>
        </authorList>
    </citation>
    <scope>IDENTIFICATION</scope>
</reference>
<dbReference type="CDD" id="cd23128">
    <property type="entry name" value="RING-HC_MIP1-like"/>
    <property type="match status" value="1"/>
</dbReference>
<dbReference type="EnsemblPlants" id="Kaladp0091s0152.1.v1.1">
    <property type="protein sequence ID" value="Kaladp0091s0152.1.v1.1"/>
    <property type="gene ID" value="Kaladp0091s0152.v1.1"/>
</dbReference>
<dbReference type="InterPro" id="IPR013083">
    <property type="entry name" value="Znf_RING/FYVE/PHD"/>
</dbReference>
<feature type="coiled-coil region" evidence="2">
    <location>
        <begin position="425"/>
        <end position="622"/>
    </location>
</feature>
<dbReference type="InterPro" id="IPR046527">
    <property type="entry name" value="PIR2-like_helical"/>
</dbReference>
<accession>A0A7N0UXL6</accession>
<protein>
    <recommendedName>
        <fullName evidence="4">RING-type domain-containing protein</fullName>
    </recommendedName>
</protein>
<feature type="compositionally biased region" description="Basic residues" evidence="3">
    <location>
        <begin position="8"/>
        <end position="18"/>
    </location>
</feature>
<feature type="region of interest" description="Disordered" evidence="3">
    <location>
        <begin position="1"/>
        <end position="38"/>
    </location>
</feature>
<keyword evidence="2" id="KW-0175">Coiled coil</keyword>
<dbReference type="Gramene" id="Kaladp0091s0152.1.v1.1">
    <property type="protein sequence ID" value="Kaladp0091s0152.1.v1.1"/>
    <property type="gene ID" value="Kaladp0091s0152.v1.1"/>
</dbReference>
<sequence>MGCTVKDKHARGNRKIRSAKSGPDHSNPSDRAAAVANPAGDSGLLNRSECGLGVGDGKSVAGRNPSLEANGGWGYCTDERLEGLLLRNLDFLYREAIAALVRSGYEEEAALRAVLKNGHWYGGMDALSNIVHNAVTYLNSECECSDDEEGGEDDDCELNFGNLRQLAECSLAGMVCLLQQTRPQMSKGDAMWCLLMGDLHLGRASQVPKKPGNDESDDLKEGEKGEGDGSGKGRECESGVACEVGIPPGLCRFHGGWGFGNGKAPEIPASNSYPHYGKGKEIQCPEGFDLPPPLKSVLQRNVTAFATGSQSDSKKLQIQSQPCPSVSSGDSHTGAAVTAEVCEEHRKESDNGAKQDVVLSMLDKFQEMKLDENFENIGDDQKAEMITTLLQQVKDLEKQVKERREWAREKAMQAARKLSGDLYELKILRMEREEETQRLKKGKQNLEDSTMKRLSEMESALRKASGQVDRANAAVRRLENENAEIRAEMEAAKLSASEYVKACMEISKREKKTVKRLQAWEKQKTKLQEEITSEKKRIADLKQEILQIEQAQKVTEAKWKQEIKAKDEALAQLEELRRTKEATEVEYKRRHEALRLKIEIDFQRHKDDLKRFEQELSRLKLSANPDSAITTKSSNSNEPRVDTIARMLNDLDLMDDSSETEEYMSRECLICKKDEVSVVFLPCAHQVICASCNETYGKKGRAACPCCCTPIQQRIRVFGASS</sequence>
<evidence type="ECO:0000313" key="5">
    <source>
        <dbReference type="EnsemblPlants" id="Kaladp0091s0152.1.v1.1"/>
    </source>
</evidence>
<dbReference type="Pfam" id="PF20235">
    <property type="entry name" value="PIR2-like_helical"/>
    <property type="match status" value="1"/>
</dbReference>
<feature type="region of interest" description="Disordered" evidence="3">
    <location>
        <begin position="204"/>
        <end position="236"/>
    </location>
</feature>
<dbReference type="AlphaFoldDB" id="A0A7N0UXL6"/>
<keyword evidence="1" id="KW-0479">Metal-binding</keyword>
<keyword evidence="1" id="KW-0862">Zinc</keyword>
<dbReference type="PROSITE" id="PS50089">
    <property type="entry name" value="ZF_RING_2"/>
    <property type="match status" value="1"/>
</dbReference>
<keyword evidence="1" id="KW-0863">Zinc-finger</keyword>
<dbReference type="Pfam" id="PF13920">
    <property type="entry name" value="zf-C3HC4_3"/>
    <property type="match status" value="1"/>
</dbReference>
<dbReference type="InterPro" id="IPR046934">
    <property type="entry name" value="PIR2-like"/>
</dbReference>
<keyword evidence="6" id="KW-1185">Reference proteome</keyword>
<feature type="compositionally biased region" description="Polar residues" evidence="3">
    <location>
        <begin position="309"/>
        <end position="331"/>
    </location>
</feature>
<dbReference type="Proteomes" id="UP000594263">
    <property type="component" value="Unplaced"/>
</dbReference>
<feature type="domain" description="RING-type" evidence="4">
    <location>
        <begin position="668"/>
        <end position="707"/>
    </location>
</feature>
<name>A0A7N0UXL6_KALFE</name>
<evidence type="ECO:0000256" key="2">
    <source>
        <dbReference type="SAM" id="Coils"/>
    </source>
</evidence>
<dbReference type="OMA" id="KGFSMNN"/>
<evidence type="ECO:0000256" key="3">
    <source>
        <dbReference type="SAM" id="MobiDB-lite"/>
    </source>
</evidence>
<dbReference type="PANTHER" id="PTHR46405:SF3">
    <property type="entry name" value="RING_U-BOX SUPERFAMILY PROTEIN"/>
    <property type="match status" value="1"/>
</dbReference>